<reference evidence="2 3" key="1">
    <citation type="submission" date="2013-02" db="EMBL/GenBank/DDBJ databases">
        <title>The Genome Sequence of Acinetobacter gerneri CIP 107464.</title>
        <authorList>
            <consortium name="The Broad Institute Genome Sequencing Platform"/>
            <consortium name="The Broad Institute Genome Sequencing Center for Infectious Disease"/>
            <person name="Cerqueira G."/>
            <person name="Feldgarden M."/>
            <person name="Courvalin P."/>
            <person name="Perichon B."/>
            <person name="Grillot-Courvalin C."/>
            <person name="Clermont D."/>
            <person name="Rocha E."/>
            <person name="Yoon E.-J."/>
            <person name="Nemec A."/>
            <person name="Walker B."/>
            <person name="Young S.K."/>
            <person name="Zeng Q."/>
            <person name="Gargeya S."/>
            <person name="Fitzgerald M."/>
            <person name="Haas B."/>
            <person name="Abouelleil A."/>
            <person name="Alvarado L."/>
            <person name="Arachchi H.M."/>
            <person name="Berlin A.M."/>
            <person name="Chapman S.B."/>
            <person name="Dewar J."/>
            <person name="Goldberg J."/>
            <person name="Griggs A."/>
            <person name="Gujja S."/>
            <person name="Hansen M."/>
            <person name="Howarth C."/>
            <person name="Imamovic A."/>
            <person name="Larimer J."/>
            <person name="McCowan C."/>
            <person name="Murphy C."/>
            <person name="Neiman D."/>
            <person name="Pearson M."/>
            <person name="Priest M."/>
            <person name="Roberts A."/>
            <person name="Saif S."/>
            <person name="Shea T."/>
            <person name="Sisk P."/>
            <person name="Sykes S."/>
            <person name="Wortman J."/>
            <person name="Nusbaum C."/>
            <person name="Birren B."/>
        </authorList>
    </citation>
    <scope>NUCLEOTIDE SEQUENCE [LARGE SCALE GENOMIC DNA]</scope>
    <source>
        <strain evidence="2 3">CIP 107464</strain>
    </source>
</reference>
<dbReference type="GeneID" id="84211827"/>
<organism evidence="2 3">
    <name type="scientific">Acinetobacter gerneri DSM 14967 = CIP 107464 = MTCC 9824</name>
    <dbReference type="NCBI Taxonomy" id="1120926"/>
    <lineage>
        <taxon>Bacteria</taxon>
        <taxon>Pseudomonadati</taxon>
        <taxon>Pseudomonadota</taxon>
        <taxon>Gammaproteobacteria</taxon>
        <taxon>Moraxellales</taxon>
        <taxon>Moraxellaceae</taxon>
        <taxon>Acinetobacter</taxon>
    </lineage>
</organism>
<dbReference type="EMBL" id="APPN01000069">
    <property type="protein sequence ID" value="ENV33393.1"/>
    <property type="molecule type" value="Genomic_DNA"/>
</dbReference>
<dbReference type="HOGENOM" id="CLU_2079628_0_0_6"/>
<keyword evidence="1" id="KW-1133">Transmembrane helix</keyword>
<feature type="transmembrane region" description="Helical" evidence="1">
    <location>
        <begin position="50"/>
        <end position="67"/>
    </location>
</feature>
<gene>
    <name evidence="2" type="ORF">F960_02423</name>
</gene>
<evidence type="ECO:0000313" key="2">
    <source>
        <dbReference type="EMBL" id="ENV33393.1"/>
    </source>
</evidence>
<protein>
    <submittedName>
        <fullName evidence="2">Uncharacterized protein</fullName>
    </submittedName>
</protein>
<comment type="caution">
    <text evidence="2">The sequence shown here is derived from an EMBL/GenBank/DDBJ whole genome shotgun (WGS) entry which is preliminary data.</text>
</comment>
<accession>N8ZNQ6</accession>
<proteinExistence type="predicted"/>
<evidence type="ECO:0000256" key="1">
    <source>
        <dbReference type="SAM" id="Phobius"/>
    </source>
</evidence>
<dbReference type="PATRIC" id="fig|1120926.3.peg.2342"/>
<dbReference type="RefSeq" id="WP_004863884.1">
    <property type="nucleotide sequence ID" value="NZ_ASYY01000001.1"/>
</dbReference>
<sequence length="117" mass="13522">MMTFQPKNRLLYFIHSLFLLIYIFFFLIAVICLNLTLFDRSDPSFGLNKILVLMIGTGLLSYLHYLASIEVLKGSVKGRRLSMLLGWFITIVGFPIFTIIGIIILLNSRKKKFQTEE</sequence>
<keyword evidence="1" id="KW-0472">Membrane</keyword>
<evidence type="ECO:0000313" key="3">
    <source>
        <dbReference type="Proteomes" id="UP000013117"/>
    </source>
</evidence>
<dbReference type="Proteomes" id="UP000013117">
    <property type="component" value="Unassembled WGS sequence"/>
</dbReference>
<feature type="transmembrane region" description="Helical" evidence="1">
    <location>
        <begin position="87"/>
        <end position="106"/>
    </location>
</feature>
<dbReference type="AlphaFoldDB" id="N8ZNQ6"/>
<feature type="transmembrane region" description="Helical" evidence="1">
    <location>
        <begin position="12"/>
        <end position="38"/>
    </location>
</feature>
<keyword evidence="1" id="KW-0812">Transmembrane</keyword>
<name>N8ZNQ6_9GAMM</name>
<keyword evidence="3" id="KW-1185">Reference proteome</keyword>